<organism evidence="6 7">
    <name type="scientific">Tilletia horrida</name>
    <dbReference type="NCBI Taxonomy" id="155126"/>
    <lineage>
        <taxon>Eukaryota</taxon>
        <taxon>Fungi</taxon>
        <taxon>Dikarya</taxon>
        <taxon>Basidiomycota</taxon>
        <taxon>Ustilaginomycotina</taxon>
        <taxon>Exobasidiomycetes</taxon>
        <taxon>Tilletiales</taxon>
        <taxon>Tilletiaceae</taxon>
        <taxon>Tilletia</taxon>
    </lineage>
</organism>
<evidence type="ECO:0000313" key="6">
    <source>
        <dbReference type="EMBL" id="KAK0551052.1"/>
    </source>
</evidence>
<evidence type="ECO:0000256" key="3">
    <source>
        <dbReference type="ARBA" id="ARBA00023295"/>
    </source>
</evidence>
<dbReference type="InterPro" id="IPR001547">
    <property type="entry name" value="Glyco_hydro_5"/>
</dbReference>
<dbReference type="EMBL" id="JAPDMZ010000083">
    <property type="protein sequence ID" value="KAK0551052.1"/>
    <property type="molecule type" value="Genomic_DNA"/>
</dbReference>
<dbReference type="PANTHER" id="PTHR31263">
    <property type="entry name" value="CELLULASE FAMILY PROTEIN (AFU_ORTHOLOGUE AFUA_5G14560)"/>
    <property type="match status" value="1"/>
</dbReference>
<dbReference type="PROSITE" id="PS00659">
    <property type="entry name" value="GLYCOSYL_HYDROL_F5"/>
    <property type="match status" value="1"/>
</dbReference>
<evidence type="ECO:0000313" key="7">
    <source>
        <dbReference type="Proteomes" id="UP001176517"/>
    </source>
</evidence>
<keyword evidence="4" id="KW-0732">Signal</keyword>
<keyword evidence="2" id="KW-0378">Hydrolase</keyword>
<dbReference type="PANTHER" id="PTHR31263:SF0">
    <property type="entry name" value="CELLULASE FAMILY PROTEIN (AFU_ORTHOLOGUE AFUA_5G14560)"/>
    <property type="match status" value="1"/>
</dbReference>
<feature type="domain" description="Glycoside hydrolase family 5" evidence="5">
    <location>
        <begin position="142"/>
        <end position="441"/>
    </location>
</feature>
<feature type="chain" id="PRO_5042903536" description="Glycoside hydrolase family 5 domain-containing protein" evidence="4">
    <location>
        <begin position="38"/>
        <end position="728"/>
    </location>
</feature>
<feature type="signal peptide" evidence="4">
    <location>
        <begin position="1"/>
        <end position="37"/>
    </location>
</feature>
<dbReference type="Proteomes" id="UP001176517">
    <property type="component" value="Unassembled WGS sequence"/>
</dbReference>
<dbReference type="Pfam" id="PF00150">
    <property type="entry name" value="Cellulase"/>
    <property type="match status" value="1"/>
</dbReference>
<keyword evidence="3" id="KW-0326">Glycosidase</keyword>
<dbReference type="GO" id="GO:0000272">
    <property type="term" value="P:polysaccharide catabolic process"/>
    <property type="evidence" value="ECO:0007669"/>
    <property type="project" value="InterPro"/>
</dbReference>
<dbReference type="AlphaFoldDB" id="A0AAN6JRQ9"/>
<dbReference type="Gene3D" id="3.20.20.80">
    <property type="entry name" value="Glycosidases"/>
    <property type="match status" value="1"/>
</dbReference>
<dbReference type="InterPro" id="IPR017853">
    <property type="entry name" value="GH"/>
</dbReference>
<dbReference type="SUPFAM" id="SSF51445">
    <property type="entry name" value="(Trans)glycosidases"/>
    <property type="match status" value="1"/>
</dbReference>
<name>A0AAN6JRQ9_9BASI</name>
<dbReference type="InterPro" id="IPR018087">
    <property type="entry name" value="Glyco_hydro_5_CS"/>
</dbReference>
<evidence type="ECO:0000256" key="1">
    <source>
        <dbReference type="ARBA" id="ARBA00005641"/>
    </source>
</evidence>
<comment type="similarity">
    <text evidence="1">Belongs to the glycosyl hydrolase 5 (cellulase A) family.</text>
</comment>
<reference evidence="6" key="1">
    <citation type="journal article" date="2023" name="PhytoFront">
        <title>Draft Genome Resources of Seven Strains of Tilletia horrida, Causal Agent of Kernel Smut of Rice.</title>
        <authorList>
            <person name="Khanal S."/>
            <person name="Antony Babu S."/>
            <person name="Zhou X.G."/>
        </authorList>
    </citation>
    <scope>NUCLEOTIDE SEQUENCE</scope>
    <source>
        <strain evidence="6">TX6</strain>
    </source>
</reference>
<evidence type="ECO:0000256" key="4">
    <source>
        <dbReference type="SAM" id="SignalP"/>
    </source>
</evidence>
<comment type="caution">
    <text evidence="6">The sequence shown here is derived from an EMBL/GenBank/DDBJ whole genome shotgun (WGS) entry which is preliminary data.</text>
</comment>
<sequence length="728" mass="79248">MHLFLPCRLTAAASPWRQGGLAMLISAALLVAGLTSADSIPSTPTRSTNLDIDRFQLELSSPLPPQPRSIAITANLSQTWTPPLSTRGRFVVDANGKRFRLQGGNWHGASGTYLGSGDYANPTNHHAGEVAYQTVLCLDRVPIDDIVDSFLELGINTVRLPFSNQMMHDSSMVPDSALKANPQLKGLTPLQIFDATILALTKKGIAVILNNMTNKSLWCCGADMNSRWNSAQTTSQWQSDWLTMVKRYKSNPRVVGADLYNEVRRDIVIDPIWGTGGNYDWWQASFDLGNRILREVNPDLLIVVEGINFVGIPLNGQPHGRPMLLPVHGLSHTLAVQDKLVYSAHFYAYTGPNNTGSDSGPFVTNDPLFRDLSASELQDSVDNLAAYVATSLNDTQQHYSAPVWISEFGVGGRPDTRSDDRDWWDNFVRTMISFDLDYAFWPLVGWQRYGLGDGWALNAWDENGQRLSILDAGDWRLPSWTALQSSSSARTGTIPQTPVWRMLAPDWGGAQQSTTLSNDISWHPGDTKASCPDGLRLIGLSHAARPRGLCTDATLGRELWDFTSGATGAQYVSDDHNVPKGADWARGLTKFQCANDQFVIGYAYTASSGKSLSAICAPIANIDAVTNGQPTGNRTVTFSESTSVTVSHGNWAPDGNNVGSCADDELLVGFATDSSGWPAVLLCRTLNSTQTVSVASSATARSRYDISFVALARSVWVMTVCLVLFGSC</sequence>
<proteinExistence type="inferred from homology"/>
<evidence type="ECO:0000256" key="2">
    <source>
        <dbReference type="ARBA" id="ARBA00022801"/>
    </source>
</evidence>
<gene>
    <name evidence="6" type="ORF">OC846_003430</name>
</gene>
<accession>A0AAN6JRQ9</accession>
<dbReference type="GO" id="GO:0004553">
    <property type="term" value="F:hydrolase activity, hydrolyzing O-glycosyl compounds"/>
    <property type="evidence" value="ECO:0007669"/>
    <property type="project" value="InterPro"/>
</dbReference>
<protein>
    <recommendedName>
        <fullName evidence="5">Glycoside hydrolase family 5 domain-containing protein</fullName>
    </recommendedName>
</protein>
<evidence type="ECO:0000259" key="5">
    <source>
        <dbReference type="Pfam" id="PF00150"/>
    </source>
</evidence>
<keyword evidence="7" id="KW-1185">Reference proteome</keyword>